<organism evidence="1 2">
    <name type="scientific">Pluteus cervinus</name>
    <dbReference type="NCBI Taxonomy" id="181527"/>
    <lineage>
        <taxon>Eukaryota</taxon>
        <taxon>Fungi</taxon>
        <taxon>Dikarya</taxon>
        <taxon>Basidiomycota</taxon>
        <taxon>Agaricomycotina</taxon>
        <taxon>Agaricomycetes</taxon>
        <taxon>Agaricomycetidae</taxon>
        <taxon>Agaricales</taxon>
        <taxon>Pluteineae</taxon>
        <taxon>Pluteaceae</taxon>
        <taxon>Pluteus</taxon>
    </lineage>
</organism>
<accession>A0ACD3AMX3</accession>
<gene>
    <name evidence="1" type="ORF">BDN72DRAFT_961635</name>
</gene>
<reference evidence="1 2" key="1">
    <citation type="journal article" date="2019" name="Nat. Ecol. Evol.">
        <title>Megaphylogeny resolves global patterns of mushroom evolution.</title>
        <authorList>
            <person name="Varga T."/>
            <person name="Krizsan K."/>
            <person name="Foldi C."/>
            <person name="Dima B."/>
            <person name="Sanchez-Garcia M."/>
            <person name="Sanchez-Ramirez S."/>
            <person name="Szollosi G.J."/>
            <person name="Szarkandi J.G."/>
            <person name="Papp V."/>
            <person name="Albert L."/>
            <person name="Andreopoulos W."/>
            <person name="Angelini C."/>
            <person name="Antonin V."/>
            <person name="Barry K.W."/>
            <person name="Bougher N.L."/>
            <person name="Buchanan P."/>
            <person name="Buyck B."/>
            <person name="Bense V."/>
            <person name="Catcheside P."/>
            <person name="Chovatia M."/>
            <person name="Cooper J."/>
            <person name="Damon W."/>
            <person name="Desjardin D."/>
            <person name="Finy P."/>
            <person name="Geml J."/>
            <person name="Haridas S."/>
            <person name="Hughes K."/>
            <person name="Justo A."/>
            <person name="Karasinski D."/>
            <person name="Kautmanova I."/>
            <person name="Kiss B."/>
            <person name="Kocsube S."/>
            <person name="Kotiranta H."/>
            <person name="LaButti K.M."/>
            <person name="Lechner B.E."/>
            <person name="Liimatainen K."/>
            <person name="Lipzen A."/>
            <person name="Lukacs Z."/>
            <person name="Mihaltcheva S."/>
            <person name="Morgado L.N."/>
            <person name="Niskanen T."/>
            <person name="Noordeloos M.E."/>
            <person name="Ohm R.A."/>
            <person name="Ortiz-Santana B."/>
            <person name="Ovrebo C."/>
            <person name="Racz N."/>
            <person name="Riley R."/>
            <person name="Savchenko A."/>
            <person name="Shiryaev A."/>
            <person name="Soop K."/>
            <person name="Spirin V."/>
            <person name="Szebenyi C."/>
            <person name="Tomsovsky M."/>
            <person name="Tulloss R.E."/>
            <person name="Uehling J."/>
            <person name="Grigoriev I.V."/>
            <person name="Vagvolgyi C."/>
            <person name="Papp T."/>
            <person name="Martin F.M."/>
            <person name="Miettinen O."/>
            <person name="Hibbett D.S."/>
            <person name="Nagy L.G."/>
        </authorList>
    </citation>
    <scope>NUCLEOTIDE SEQUENCE [LARGE SCALE GENOMIC DNA]</scope>
    <source>
        <strain evidence="1 2">NL-1719</strain>
    </source>
</reference>
<evidence type="ECO:0000313" key="2">
    <source>
        <dbReference type="Proteomes" id="UP000308600"/>
    </source>
</evidence>
<evidence type="ECO:0000313" key="1">
    <source>
        <dbReference type="EMBL" id="TFK66589.1"/>
    </source>
</evidence>
<sequence length="393" mass="43908">MSTPSSSIFAQEILYEIVGHLHGDKETVKTLSVVSSSFLPICREVLFCSLHLNIRNCARWHSYLSACPSIGHFIQEVTIEVKGLLDAGEQRMMFVLDRIAGPRMISFRMLGHCELPDWSTMPKLFQDALSRTMSTPSIREIDIWMFDNLPISLFSSLPPLCKLQLTSCSFPTPTMLTPTSNVELRSSGPQVPKTRVDVLHLNSSHRPYGDNKCALDDWIGHLDFPLDLTHLSVMHVDLERRNERKIQNLLPICGQSLLHLSLSMGGGSLAASLQHLSTLRVLQLRICIVQGFGPHPALIIPGLLRALKSLEDHDHPPKEIVISAIIESDVVFGAVSIRHWEDLDSQLLKLSPVSVRIVTTCLHSSRSEDMPDWRLLLPTLNESGRLISKCEGP</sequence>
<dbReference type="EMBL" id="ML208400">
    <property type="protein sequence ID" value="TFK66589.1"/>
    <property type="molecule type" value="Genomic_DNA"/>
</dbReference>
<proteinExistence type="predicted"/>
<keyword evidence="2" id="KW-1185">Reference proteome</keyword>
<protein>
    <submittedName>
        <fullName evidence="1">Uncharacterized protein</fullName>
    </submittedName>
</protein>
<dbReference type="Proteomes" id="UP000308600">
    <property type="component" value="Unassembled WGS sequence"/>
</dbReference>
<name>A0ACD3AMX3_9AGAR</name>